<proteinExistence type="predicted"/>
<protein>
    <submittedName>
        <fullName evidence="1">Sarcosine oxidase gamma subunit</fullName>
    </submittedName>
</protein>
<dbReference type="KEGG" id="mme:Marme_1690"/>
<dbReference type="Proteomes" id="UP000001062">
    <property type="component" value="Chromosome"/>
</dbReference>
<dbReference type="Pfam" id="PF04268">
    <property type="entry name" value="SoxG"/>
    <property type="match status" value="1"/>
</dbReference>
<dbReference type="AlphaFoldDB" id="F2K0G3"/>
<dbReference type="PATRIC" id="fig|717774.3.peg.1749"/>
<dbReference type="EMBL" id="CP002583">
    <property type="protein sequence ID" value="ADZ90947.1"/>
    <property type="molecule type" value="Genomic_DNA"/>
</dbReference>
<sequence length="217" mass="23650">MSDTAVETPNVMVMNQLPSSEIVGESPLHHADLASAAAAKNEGGVHLRENALQGFLTLRLNPENKDLLASANAVLGLELPTKPLSSVTQGTTTARWMSPDEWLISVPGEAAFDLEAAFQEKVDGHFSLVNSSGGVTTLVVSGEHVVEMLKKSVPYDFHISEFPAGKVVSTLFAKSSAVIRRLDEQAFELIIRRSFADYIWLWIQDASREYGLVIKND</sequence>
<dbReference type="STRING" id="717774.Marme_1690"/>
<dbReference type="eggNOG" id="COG4583">
    <property type="taxonomic scope" value="Bacteria"/>
</dbReference>
<organism evidence="1 2">
    <name type="scientific">Marinomonas mediterranea (strain ATCC 700492 / JCM 21426 / NBRC 103028 / MMB-1)</name>
    <dbReference type="NCBI Taxonomy" id="717774"/>
    <lineage>
        <taxon>Bacteria</taxon>
        <taxon>Pseudomonadati</taxon>
        <taxon>Pseudomonadota</taxon>
        <taxon>Gammaproteobacteria</taxon>
        <taxon>Oceanospirillales</taxon>
        <taxon>Oceanospirillaceae</taxon>
        <taxon>Marinomonas</taxon>
    </lineage>
</organism>
<reference evidence="1 2" key="1">
    <citation type="journal article" date="2012" name="Stand. Genomic Sci.">
        <title>Complete genome sequence of the melanogenic marine bacterium Marinomonas mediterranea type strain (MMB-1(T)).</title>
        <authorList>
            <person name="Lucas-Elio P."/>
            <person name="Goodwin L."/>
            <person name="Woyke T."/>
            <person name="Pitluck S."/>
            <person name="Nolan M."/>
            <person name="Kyrpides N.C."/>
            <person name="Detter J.C."/>
            <person name="Copeland A."/>
            <person name="Teshima H."/>
            <person name="Bruce D."/>
            <person name="Detter C."/>
            <person name="Tapia R."/>
            <person name="Han S."/>
            <person name="Land M.L."/>
            <person name="Ivanova N."/>
            <person name="Mikhailova N."/>
            <person name="Johnston A.W."/>
            <person name="Sanchez-Amat A."/>
        </authorList>
    </citation>
    <scope>NUCLEOTIDE SEQUENCE [LARGE SCALE GENOMIC DNA]</scope>
    <source>
        <strain evidence="2">ATCC 700492 / JCM 21426 / NBRC 103028 / MMB-1</strain>
    </source>
</reference>
<evidence type="ECO:0000313" key="2">
    <source>
        <dbReference type="Proteomes" id="UP000001062"/>
    </source>
</evidence>
<dbReference type="SUPFAM" id="SSF103025">
    <property type="entry name" value="Folate-binding domain"/>
    <property type="match status" value="1"/>
</dbReference>
<keyword evidence="2" id="KW-1185">Reference proteome</keyword>
<accession>F2K0G3</accession>
<dbReference type="RefSeq" id="WP_013660852.1">
    <property type="nucleotide sequence ID" value="NC_015276.1"/>
</dbReference>
<dbReference type="Gene3D" id="3.30.1360.120">
    <property type="entry name" value="Probable tRNA modification gtpase trme, domain 1"/>
    <property type="match status" value="1"/>
</dbReference>
<name>F2K0G3_MARM1</name>
<dbReference type="InterPro" id="IPR027266">
    <property type="entry name" value="TrmE/GcvT-like"/>
</dbReference>
<dbReference type="InterPro" id="IPR007375">
    <property type="entry name" value="SoxG"/>
</dbReference>
<dbReference type="HOGENOM" id="CLU_114076_0_0_6"/>
<dbReference type="OrthoDB" id="9814782at2"/>
<evidence type="ECO:0000313" key="1">
    <source>
        <dbReference type="EMBL" id="ADZ90947.1"/>
    </source>
</evidence>
<gene>
    <name evidence="1" type="ordered locus">Marme_1690</name>
</gene>
<dbReference type="Gene3D" id="3.30.70.1520">
    <property type="entry name" value="Heterotetrameric sarcosine oxidase"/>
    <property type="match status" value="1"/>
</dbReference>